<evidence type="ECO:0000313" key="1">
    <source>
        <dbReference type="EMBL" id="EHG21154.1"/>
    </source>
</evidence>
<dbReference type="eggNOG" id="ENOG5033EIY">
    <property type="taxonomic scope" value="Bacteria"/>
</dbReference>
<dbReference type="STRING" id="679201.HMPREF9334_01086"/>
<accession>G5GPA5</accession>
<dbReference type="HOGENOM" id="CLU_185188_0_0_9"/>
<comment type="caution">
    <text evidence="1">The sequence shown here is derived from an EMBL/GenBank/DDBJ whole genome shotgun (WGS) entry which is preliminary data.</text>
</comment>
<evidence type="ECO:0000313" key="2">
    <source>
        <dbReference type="Proteomes" id="UP000004129"/>
    </source>
</evidence>
<name>G5GPA5_9FIRM</name>
<sequence length="103" mass="12117">MDWYTYIINAAIRSKYNGTHWFRYLRKVIREDEIMLTTHDFEQLLQAAELSNFQKVPLKHAMQKGSPTHEHILSLNRPAKLKNINALMEKYHNGSSTEIVMAE</sequence>
<dbReference type="EMBL" id="ACZM01000010">
    <property type="protein sequence ID" value="EHG21154.1"/>
    <property type="molecule type" value="Genomic_DNA"/>
</dbReference>
<protein>
    <submittedName>
        <fullName evidence="1">Uncharacterized protein</fullName>
    </submittedName>
</protein>
<dbReference type="PATRIC" id="fig|679201.3.peg.1099"/>
<organism evidence="1 2">
    <name type="scientific">Selenomonas infelix ATCC 43532</name>
    <dbReference type="NCBI Taxonomy" id="679201"/>
    <lineage>
        <taxon>Bacteria</taxon>
        <taxon>Bacillati</taxon>
        <taxon>Bacillota</taxon>
        <taxon>Negativicutes</taxon>
        <taxon>Selenomonadales</taxon>
        <taxon>Selenomonadaceae</taxon>
        <taxon>Selenomonas</taxon>
    </lineage>
</organism>
<gene>
    <name evidence="1" type="ORF">HMPREF9334_01086</name>
</gene>
<proteinExistence type="predicted"/>
<keyword evidence="2" id="KW-1185">Reference proteome</keyword>
<reference evidence="1 2" key="1">
    <citation type="submission" date="2011-08" db="EMBL/GenBank/DDBJ databases">
        <title>The Genome Sequence of Selenomonas infelix ATCC 43532.</title>
        <authorList>
            <consortium name="The Broad Institute Genome Sequencing Platform"/>
            <person name="Earl A."/>
            <person name="Ward D."/>
            <person name="Feldgarden M."/>
            <person name="Gevers D."/>
            <person name="Izard J."/>
            <person name="Blanton J.M."/>
            <person name="Baranova O.V."/>
            <person name="Dewhirst F.E."/>
            <person name="Young S.K."/>
            <person name="Zeng Q."/>
            <person name="Gargeya S."/>
            <person name="Fitzgerald M."/>
            <person name="Haas B."/>
            <person name="Abouelleil A."/>
            <person name="Alvarado L."/>
            <person name="Arachchi H.M."/>
            <person name="Berlin A."/>
            <person name="Brown A."/>
            <person name="Chapman S.B."/>
            <person name="Chen Z."/>
            <person name="Dunbar C."/>
            <person name="Freedman E."/>
            <person name="Gearin G."/>
            <person name="Gellesch M."/>
            <person name="Goldberg J."/>
            <person name="Griggs A."/>
            <person name="Gujja S."/>
            <person name="Heiman D."/>
            <person name="Howarth C."/>
            <person name="Larson L."/>
            <person name="Lui A."/>
            <person name="MacDonald P.J.P."/>
            <person name="Montmayeur A."/>
            <person name="Murphy C."/>
            <person name="Neiman D."/>
            <person name="Pearson M."/>
            <person name="Priest M."/>
            <person name="Roberts A."/>
            <person name="Saif S."/>
            <person name="Shea T."/>
            <person name="Shenoy N."/>
            <person name="Sisk P."/>
            <person name="Stolte C."/>
            <person name="Sykes S."/>
            <person name="Wortman J."/>
            <person name="Nusbaum C."/>
            <person name="Birren B."/>
        </authorList>
    </citation>
    <scope>NUCLEOTIDE SEQUENCE [LARGE SCALE GENOMIC DNA]</scope>
    <source>
        <strain evidence="1 2">ATCC 43532</strain>
    </source>
</reference>
<dbReference type="Proteomes" id="UP000004129">
    <property type="component" value="Unassembled WGS sequence"/>
</dbReference>
<dbReference type="OrthoDB" id="2242758at2"/>
<dbReference type="AlphaFoldDB" id="G5GPA5"/>
<dbReference type="RefSeq" id="WP_006692535.1">
    <property type="nucleotide sequence ID" value="NZ_JH376798.1"/>
</dbReference>